<keyword evidence="1" id="KW-0560">Oxidoreductase</keyword>
<dbReference type="Pfam" id="PF00296">
    <property type="entry name" value="Bac_luciferase"/>
    <property type="match status" value="1"/>
</dbReference>
<reference evidence="4" key="1">
    <citation type="submission" date="2020-05" db="EMBL/GenBank/DDBJ databases">
        <authorList>
            <person name="Chiriac C."/>
            <person name="Salcher M."/>
            <person name="Ghai R."/>
            <person name="Kavagutti S V."/>
        </authorList>
    </citation>
    <scope>NUCLEOTIDE SEQUENCE</scope>
</reference>
<dbReference type="InterPro" id="IPR019951">
    <property type="entry name" value="F420_OxRdatse_Rv3520c_pred"/>
</dbReference>
<dbReference type="InterPro" id="IPR011251">
    <property type="entry name" value="Luciferase-like_dom"/>
</dbReference>
<feature type="domain" description="Luciferase-like" evidence="2">
    <location>
        <begin position="7"/>
        <end position="323"/>
    </location>
</feature>
<gene>
    <name evidence="3" type="ORF">UFOPK2766_01946</name>
    <name evidence="4" type="ORF">UFOPK3519_01240</name>
</gene>
<dbReference type="InterPro" id="IPR050564">
    <property type="entry name" value="F420-G6PD/mer"/>
</dbReference>
<dbReference type="Gene3D" id="3.20.20.30">
    <property type="entry name" value="Luciferase-like domain"/>
    <property type="match status" value="1"/>
</dbReference>
<protein>
    <submittedName>
        <fullName evidence="4">Unannotated protein</fullName>
    </submittedName>
</protein>
<dbReference type="SUPFAM" id="SSF51679">
    <property type="entry name" value="Bacterial luciferase-like"/>
    <property type="match status" value="1"/>
</dbReference>
<sequence length="349" mass="37444">MKLSMQIGYAGGFAESVAQVQALESVGMDIAYVAEAYGYDAVSLMGYLAAKTSSIQIASGILPIYTRTPTLLAMTAAGIDDLSEGRAILGLGASGPQVIEGFHGVPYDAPIGRTREIIQICRDVWKREAPVEHNGKYYQLPLPADKGTGLGKPLKIITHPRRAEIPIHVASLGPKNVQLTAELANGWLPILFHPQRADSVWGEDLAIGTAKRDPSLGEMDVIAGGMLAIGPESEVAGFREFSRAMVALYVGGMGARGKNFYNTLFTRYGYEAEAKEIQDLYLSGKKQEAAAAVPASFLEETSLCGEEGYVRERVAQFAEAGVTILNVNPVARTLDGQKDMIAKVKEMCS</sequence>
<dbReference type="EMBL" id="CAFBMG010000104">
    <property type="protein sequence ID" value="CAB4908207.1"/>
    <property type="molecule type" value="Genomic_DNA"/>
</dbReference>
<evidence type="ECO:0000256" key="1">
    <source>
        <dbReference type="ARBA" id="ARBA00023002"/>
    </source>
</evidence>
<dbReference type="InterPro" id="IPR036661">
    <property type="entry name" value="Luciferase-like_sf"/>
</dbReference>
<accession>A0A6J7GIJ9</accession>
<proteinExistence type="predicted"/>
<dbReference type="EMBL" id="CAEZYU010000115">
    <property type="protein sequence ID" value="CAB4756479.1"/>
    <property type="molecule type" value="Genomic_DNA"/>
</dbReference>
<dbReference type="PANTHER" id="PTHR43244:SF1">
    <property type="entry name" value="5,10-METHYLENETETRAHYDROMETHANOPTERIN REDUCTASE"/>
    <property type="match status" value="1"/>
</dbReference>
<evidence type="ECO:0000313" key="4">
    <source>
        <dbReference type="EMBL" id="CAB4908207.1"/>
    </source>
</evidence>
<evidence type="ECO:0000313" key="3">
    <source>
        <dbReference type="EMBL" id="CAB4756479.1"/>
    </source>
</evidence>
<dbReference type="GO" id="GO:0016705">
    <property type="term" value="F:oxidoreductase activity, acting on paired donors, with incorporation or reduction of molecular oxygen"/>
    <property type="evidence" value="ECO:0007669"/>
    <property type="project" value="InterPro"/>
</dbReference>
<organism evidence="4">
    <name type="scientific">freshwater metagenome</name>
    <dbReference type="NCBI Taxonomy" id="449393"/>
    <lineage>
        <taxon>unclassified sequences</taxon>
        <taxon>metagenomes</taxon>
        <taxon>ecological metagenomes</taxon>
    </lineage>
</organism>
<dbReference type="PANTHER" id="PTHR43244">
    <property type="match status" value="1"/>
</dbReference>
<dbReference type="CDD" id="cd01097">
    <property type="entry name" value="Tetrahydromethanopterin_reductase"/>
    <property type="match status" value="1"/>
</dbReference>
<dbReference type="NCBIfam" id="TIGR03559">
    <property type="entry name" value="F420_Rv3520c"/>
    <property type="match status" value="1"/>
</dbReference>
<evidence type="ECO:0000259" key="2">
    <source>
        <dbReference type="Pfam" id="PF00296"/>
    </source>
</evidence>
<dbReference type="AlphaFoldDB" id="A0A6J7GIJ9"/>
<name>A0A6J7GIJ9_9ZZZZ</name>